<feature type="transmembrane region" description="Helical" evidence="5">
    <location>
        <begin position="219"/>
        <end position="238"/>
    </location>
</feature>
<keyword evidence="4 5" id="KW-0472">Membrane</keyword>
<comment type="subcellular location">
    <subcellularLocation>
        <location evidence="1">Membrane</location>
        <topology evidence="1">Multi-pass membrane protein</topology>
    </subcellularLocation>
</comment>
<dbReference type="PANTHER" id="PTHR48022">
    <property type="entry name" value="PLASTIDIC GLUCOSE TRANSPORTER 4"/>
    <property type="match status" value="1"/>
</dbReference>
<dbReference type="EMBL" id="JAUTXT010000027">
    <property type="protein sequence ID" value="KAK3673136.1"/>
    <property type="molecule type" value="Genomic_DNA"/>
</dbReference>
<feature type="transmembrane region" description="Helical" evidence="5">
    <location>
        <begin position="5"/>
        <end position="23"/>
    </location>
</feature>
<comment type="caution">
    <text evidence="6">The sequence shown here is derived from an EMBL/GenBank/DDBJ whole genome shotgun (WGS) entry which is preliminary data.</text>
</comment>
<dbReference type="Proteomes" id="UP001274830">
    <property type="component" value="Unassembled WGS sequence"/>
</dbReference>
<organism evidence="6 7">
    <name type="scientific">Recurvomyces mirabilis</name>
    <dbReference type="NCBI Taxonomy" id="574656"/>
    <lineage>
        <taxon>Eukaryota</taxon>
        <taxon>Fungi</taxon>
        <taxon>Dikarya</taxon>
        <taxon>Ascomycota</taxon>
        <taxon>Pezizomycotina</taxon>
        <taxon>Dothideomycetes</taxon>
        <taxon>Dothideomycetidae</taxon>
        <taxon>Mycosphaerellales</taxon>
        <taxon>Teratosphaeriaceae</taxon>
        <taxon>Recurvomyces</taxon>
    </lineage>
</organism>
<evidence type="ECO:0000313" key="7">
    <source>
        <dbReference type="Proteomes" id="UP001274830"/>
    </source>
</evidence>
<dbReference type="InterPro" id="IPR050360">
    <property type="entry name" value="MFS_Sugar_Transporters"/>
</dbReference>
<keyword evidence="3 5" id="KW-1133">Transmembrane helix</keyword>
<dbReference type="GO" id="GO:0005351">
    <property type="term" value="F:carbohydrate:proton symporter activity"/>
    <property type="evidence" value="ECO:0007669"/>
    <property type="project" value="TreeGrafter"/>
</dbReference>
<evidence type="ECO:0000256" key="1">
    <source>
        <dbReference type="ARBA" id="ARBA00004141"/>
    </source>
</evidence>
<sequence length="364" mass="40506">MHAIFLLIGYMVQGWVGFGFYFWKGGGSNTWRPPMALSIFWPLCLLAGLPFLPESPRWLCMQGRDAEAERVLVRLHADASDPDHTLAAAEFYQIRRQIEIDRTLGSSWLHIIRKPSYRKRALLAIGICGICQCSGVLVINNYGPTLYKQLGFSPVKQLLYPAAWLTFAFFMNLAAPFFVDRFPRPKYIAFGVLGCMATLIVEAALVATFVENATSTNTSALLACVAMFFVFQVFYGLCLDGTQFSYLGEIFPTHIRAKGICLGVAMISFMNIVWLQSAPVAFLSIGWKFYLAMIIPGTIGGICMWIFFPDTKGIPLEEVAAIFGDAAEVAVYEREIDIDPTTHSIIAGQKGEKIEQIEREGSDV</sequence>
<dbReference type="GO" id="GO:0016020">
    <property type="term" value="C:membrane"/>
    <property type="evidence" value="ECO:0007669"/>
    <property type="project" value="UniProtKB-SubCell"/>
</dbReference>
<evidence type="ECO:0008006" key="8">
    <source>
        <dbReference type="Google" id="ProtNLM"/>
    </source>
</evidence>
<feature type="transmembrane region" description="Helical" evidence="5">
    <location>
        <begin position="187"/>
        <end position="207"/>
    </location>
</feature>
<gene>
    <name evidence="6" type="ORF">LTR78_006976</name>
</gene>
<keyword evidence="7" id="KW-1185">Reference proteome</keyword>
<evidence type="ECO:0000313" key="6">
    <source>
        <dbReference type="EMBL" id="KAK3673136.1"/>
    </source>
</evidence>
<feature type="transmembrane region" description="Helical" evidence="5">
    <location>
        <begin position="121"/>
        <end position="139"/>
    </location>
</feature>
<feature type="transmembrane region" description="Helical" evidence="5">
    <location>
        <begin position="259"/>
        <end position="277"/>
    </location>
</feature>
<dbReference type="Pfam" id="PF00083">
    <property type="entry name" value="Sugar_tr"/>
    <property type="match status" value="1"/>
</dbReference>
<feature type="transmembrane region" description="Helical" evidence="5">
    <location>
        <begin position="289"/>
        <end position="308"/>
    </location>
</feature>
<evidence type="ECO:0000256" key="4">
    <source>
        <dbReference type="ARBA" id="ARBA00023136"/>
    </source>
</evidence>
<evidence type="ECO:0000256" key="3">
    <source>
        <dbReference type="ARBA" id="ARBA00022989"/>
    </source>
</evidence>
<dbReference type="InterPro" id="IPR005828">
    <property type="entry name" value="MFS_sugar_transport-like"/>
</dbReference>
<protein>
    <recommendedName>
        <fullName evidence="8">Major facilitator superfamily (MFS) profile domain-containing protein</fullName>
    </recommendedName>
</protein>
<keyword evidence="2 5" id="KW-0812">Transmembrane</keyword>
<proteinExistence type="predicted"/>
<dbReference type="Gene3D" id="1.20.1250.20">
    <property type="entry name" value="MFS general substrate transporter like domains"/>
    <property type="match status" value="1"/>
</dbReference>
<feature type="transmembrane region" description="Helical" evidence="5">
    <location>
        <begin position="159"/>
        <end position="180"/>
    </location>
</feature>
<evidence type="ECO:0000256" key="5">
    <source>
        <dbReference type="SAM" id="Phobius"/>
    </source>
</evidence>
<dbReference type="PANTHER" id="PTHR48022:SF11">
    <property type="entry name" value="MONOSACCHARIDE TRANSPORTER (HXT8), PUTATIVE (AFU_ORTHOLOGUE AFUA_2G08120)-RELATED"/>
    <property type="match status" value="1"/>
</dbReference>
<accession>A0AAE0WK10</accession>
<name>A0AAE0WK10_9PEZI</name>
<feature type="transmembrane region" description="Helical" evidence="5">
    <location>
        <begin position="35"/>
        <end position="52"/>
    </location>
</feature>
<dbReference type="InterPro" id="IPR036259">
    <property type="entry name" value="MFS_trans_sf"/>
</dbReference>
<dbReference type="SUPFAM" id="SSF103473">
    <property type="entry name" value="MFS general substrate transporter"/>
    <property type="match status" value="1"/>
</dbReference>
<evidence type="ECO:0000256" key="2">
    <source>
        <dbReference type="ARBA" id="ARBA00022692"/>
    </source>
</evidence>
<dbReference type="AlphaFoldDB" id="A0AAE0WK10"/>
<reference evidence="6" key="1">
    <citation type="submission" date="2023-07" db="EMBL/GenBank/DDBJ databases">
        <title>Black Yeasts Isolated from many extreme environments.</title>
        <authorList>
            <person name="Coleine C."/>
            <person name="Stajich J.E."/>
            <person name="Selbmann L."/>
        </authorList>
    </citation>
    <scope>NUCLEOTIDE SEQUENCE</scope>
    <source>
        <strain evidence="6">CCFEE 5485</strain>
    </source>
</reference>